<proteinExistence type="predicted"/>
<accession>A0ABW0LHV4</accession>
<reference evidence="2" key="1">
    <citation type="journal article" date="2019" name="Int. J. Syst. Evol. Microbiol.">
        <title>The Global Catalogue of Microorganisms (GCM) 10K type strain sequencing project: providing services to taxonomists for standard genome sequencing and annotation.</title>
        <authorList>
            <consortium name="The Broad Institute Genomics Platform"/>
            <consortium name="The Broad Institute Genome Sequencing Center for Infectious Disease"/>
            <person name="Wu L."/>
            <person name="Ma J."/>
        </authorList>
    </citation>
    <scope>NUCLEOTIDE SEQUENCE [LARGE SCALE GENOMIC DNA]</scope>
    <source>
        <strain evidence="2">CGMCC 1.12237</strain>
    </source>
</reference>
<protein>
    <submittedName>
        <fullName evidence="1">Uncharacterized protein</fullName>
    </submittedName>
</protein>
<comment type="caution">
    <text evidence="1">The sequence shown here is derived from an EMBL/GenBank/DDBJ whole genome shotgun (WGS) entry which is preliminary data.</text>
</comment>
<dbReference type="Proteomes" id="UP001596147">
    <property type="component" value="Unassembled WGS sequence"/>
</dbReference>
<keyword evidence="2" id="KW-1185">Reference proteome</keyword>
<name>A0ABW0LHV4_9BACI</name>
<evidence type="ECO:0000313" key="1">
    <source>
        <dbReference type="EMBL" id="MFC5464562.1"/>
    </source>
</evidence>
<dbReference type="RefSeq" id="WP_382349576.1">
    <property type="nucleotide sequence ID" value="NZ_JBHSMC010000010.1"/>
</dbReference>
<organism evidence="1 2">
    <name type="scientific">Lederbergia graminis</name>
    <dbReference type="NCBI Taxonomy" id="735518"/>
    <lineage>
        <taxon>Bacteria</taxon>
        <taxon>Bacillati</taxon>
        <taxon>Bacillota</taxon>
        <taxon>Bacilli</taxon>
        <taxon>Bacillales</taxon>
        <taxon>Bacillaceae</taxon>
        <taxon>Lederbergia</taxon>
    </lineage>
</organism>
<dbReference type="EMBL" id="JBHSMC010000010">
    <property type="protein sequence ID" value="MFC5464562.1"/>
    <property type="molecule type" value="Genomic_DNA"/>
</dbReference>
<evidence type="ECO:0000313" key="2">
    <source>
        <dbReference type="Proteomes" id="UP001596147"/>
    </source>
</evidence>
<gene>
    <name evidence="1" type="ORF">ACFPM4_07340</name>
</gene>
<sequence length="147" mass="17239">MRLSYGVTGFYNDKEPPQMDQKNFKQLCYRFAAQNHGKLVDIHTHYPANFYDAQLEMTDTLIYILLNKHYPYLASASTVEFGNIHFIDNSILAEYFSPFYQVLNTNELNTTVDSTILKKTELNDAELKQIVYWKPETVGQIIFNHWD</sequence>